<dbReference type="Gene3D" id="3.30.420.10">
    <property type="entry name" value="Ribonuclease H-like superfamily/Ribonuclease H"/>
    <property type="match status" value="1"/>
</dbReference>
<dbReference type="InterPro" id="IPR036397">
    <property type="entry name" value="RNaseH_sf"/>
</dbReference>
<evidence type="ECO:0000313" key="2">
    <source>
        <dbReference type="EMBL" id="PXX88318.1"/>
    </source>
</evidence>
<dbReference type="InterPro" id="IPR048020">
    <property type="entry name" value="Transpos_IS3"/>
</dbReference>
<dbReference type="InterPro" id="IPR025948">
    <property type="entry name" value="HTH-like_dom"/>
</dbReference>
<keyword evidence="3" id="KW-1185">Reference proteome</keyword>
<evidence type="ECO:0000259" key="1">
    <source>
        <dbReference type="PROSITE" id="PS50994"/>
    </source>
</evidence>
<dbReference type="InterPro" id="IPR001584">
    <property type="entry name" value="Integrase_cat-core"/>
</dbReference>
<dbReference type="InterPro" id="IPR012337">
    <property type="entry name" value="RNaseH-like_sf"/>
</dbReference>
<dbReference type="Pfam" id="PF00665">
    <property type="entry name" value="rve"/>
    <property type="match status" value="1"/>
</dbReference>
<proteinExistence type="predicted"/>
<dbReference type="PROSITE" id="PS50994">
    <property type="entry name" value="INTEGRASE"/>
    <property type="match status" value="1"/>
</dbReference>
<reference evidence="3" key="1">
    <citation type="submission" date="2018-05" db="EMBL/GenBank/DDBJ databases">
        <authorList>
            <person name="Lu D."/>
        </authorList>
    </citation>
    <scope>NUCLEOTIDE SEQUENCE [LARGE SCALE GENOMIC DNA]</scope>
    <source>
        <strain evidence="3">F01</strain>
    </source>
</reference>
<protein>
    <submittedName>
        <fullName evidence="2">IS3 family transposase</fullName>
    </submittedName>
</protein>
<feature type="domain" description="Integrase catalytic" evidence="1">
    <location>
        <begin position="106"/>
        <end position="198"/>
    </location>
</feature>
<organism evidence="2 3">
    <name type="scientific">Marinobacter vulgaris</name>
    <dbReference type="NCBI Taxonomy" id="1928331"/>
    <lineage>
        <taxon>Bacteria</taxon>
        <taxon>Pseudomonadati</taxon>
        <taxon>Pseudomonadota</taxon>
        <taxon>Gammaproteobacteria</taxon>
        <taxon>Pseudomonadales</taxon>
        <taxon>Marinobacteraceae</taxon>
        <taxon>Marinobacter</taxon>
    </lineage>
</organism>
<reference evidence="2 3" key="2">
    <citation type="submission" date="2018-06" db="EMBL/GenBank/DDBJ databases">
        <title>Marinobactersediminissp. nov, a moderately halophilic bacterium isolated from marine solar saltern.</title>
        <authorList>
            <person name="Zhang Y."/>
        </authorList>
    </citation>
    <scope>NUCLEOTIDE SEQUENCE [LARGE SCALE GENOMIC DNA]</scope>
    <source>
        <strain evidence="2 3">F01</strain>
    </source>
</reference>
<gene>
    <name evidence="2" type="ORF">DIT71_17635</name>
</gene>
<comment type="caution">
    <text evidence="2">The sequence shown here is derived from an EMBL/GenBank/DDBJ whole genome shotgun (WGS) entry which is preliminary data.</text>
</comment>
<dbReference type="PANTHER" id="PTHR46889:SF4">
    <property type="entry name" value="TRANSPOSASE INSO FOR INSERTION SEQUENCE ELEMENT IS911B-RELATED"/>
    <property type="match status" value="1"/>
</dbReference>
<dbReference type="PANTHER" id="PTHR46889">
    <property type="entry name" value="TRANSPOSASE INSF FOR INSERTION SEQUENCE IS3B-RELATED"/>
    <property type="match status" value="1"/>
</dbReference>
<dbReference type="InterPro" id="IPR050900">
    <property type="entry name" value="Transposase_IS3/IS150/IS904"/>
</dbReference>
<dbReference type="GO" id="GO:0015074">
    <property type="term" value="P:DNA integration"/>
    <property type="evidence" value="ECO:0007669"/>
    <property type="project" value="InterPro"/>
</dbReference>
<name>A0A2V3ZGE4_9GAMM</name>
<dbReference type="AlphaFoldDB" id="A0A2V3ZGE4"/>
<dbReference type="GO" id="GO:0003676">
    <property type="term" value="F:nucleic acid binding"/>
    <property type="evidence" value="ECO:0007669"/>
    <property type="project" value="InterPro"/>
</dbReference>
<dbReference type="Pfam" id="PF13276">
    <property type="entry name" value="HTH_21"/>
    <property type="match status" value="1"/>
</dbReference>
<dbReference type="Proteomes" id="UP000253987">
    <property type="component" value="Unassembled WGS sequence"/>
</dbReference>
<dbReference type="EMBL" id="QFWX01000030">
    <property type="protein sequence ID" value="PXX88318.1"/>
    <property type="molecule type" value="Genomic_DNA"/>
</dbReference>
<sequence length="198" mass="22722">MQHLCQVFGVHRSSYRAWRDRDRTLCEAERKLQDQVTEAHTASNGSAGARTIASMVTQAGTPLSRYRAGRRMKQLGLVSTQPPSHAYKKAEQPHLDIPNHLDREFDVQEPNQVWAGDITFIWTGARWAYLAVVIDLFSRKSVGWAMSLSPNTELVKKALTIAYESRGEPLGILFHSDQGCQYTSLRFRQQLWRYQMRQ</sequence>
<feature type="non-terminal residue" evidence="2">
    <location>
        <position position="198"/>
    </location>
</feature>
<dbReference type="SUPFAM" id="SSF53098">
    <property type="entry name" value="Ribonuclease H-like"/>
    <property type="match status" value="1"/>
</dbReference>
<dbReference type="NCBIfam" id="NF033516">
    <property type="entry name" value="transpos_IS3"/>
    <property type="match status" value="1"/>
</dbReference>
<evidence type="ECO:0000313" key="3">
    <source>
        <dbReference type="Proteomes" id="UP000253987"/>
    </source>
</evidence>
<accession>A0A2V3ZGE4</accession>